<evidence type="ECO:0000256" key="5">
    <source>
        <dbReference type="SAM" id="MobiDB-lite"/>
    </source>
</evidence>
<evidence type="ECO:0000313" key="9">
    <source>
        <dbReference type="EMBL" id="NDV31694.1"/>
    </source>
</evidence>
<dbReference type="InterPro" id="IPR016130">
    <property type="entry name" value="Tyr_Pase_AS"/>
</dbReference>
<dbReference type="InterPro" id="IPR029021">
    <property type="entry name" value="Prot-tyrosine_phosphatase-like"/>
</dbReference>
<dbReference type="GO" id="GO:0006629">
    <property type="term" value="P:lipid metabolic process"/>
    <property type="evidence" value="ECO:0007669"/>
    <property type="project" value="UniProtKB-KW"/>
</dbReference>
<feature type="domain" description="Tyrosine specific protein phosphatases" evidence="6">
    <location>
        <begin position="95"/>
        <end position="153"/>
    </location>
</feature>
<dbReference type="SMART" id="SM01301">
    <property type="entry name" value="PTPlike_phytase"/>
    <property type="match status" value="1"/>
</dbReference>
<reference evidence="9" key="1">
    <citation type="journal article" date="2020" name="J. Eukaryot. Microbiol.">
        <title>De novo Sequencing, Assembly and Annotation of the Transcriptome for the Free-Living Testate Amoeba Arcella intermedia.</title>
        <authorList>
            <person name="Ribeiro G.M."/>
            <person name="Porfirio-Sousa A.L."/>
            <person name="Maurer-Alcala X.X."/>
            <person name="Katz L.A."/>
            <person name="Lahr D.J.G."/>
        </authorList>
    </citation>
    <scope>NUCLEOTIDE SEQUENCE</scope>
</reference>
<dbReference type="PANTHER" id="PTHR12305">
    <property type="entry name" value="PHOSPHATASE WITH HOMOLOGY TO TENSIN"/>
    <property type="match status" value="1"/>
</dbReference>
<dbReference type="GO" id="GO:0004721">
    <property type="term" value="F:phosphoprotein phosphatase activity"/>
    <property type="evidence" value="ECO:0007669"/>
    <property type="project" value="UniProtKB-KW"/>
</dbReference>
<feature type="region of interest" description="Disordered" evidence="5">
    <location>
        <begin position="324"/>
        <end position="444"/>
    </location>
</feature>
<evidence type="ECO:0000259" key="6">
    <source>
        <dbReference type="PROSITE" id="PS50056"/>
    </source>
</evidence>
<dbReference type="PROSITE" id="PS51181">
    <property type="entry name" value="PPASE_TENSIN"/>
    <property type="match status" value="1"/>
</dbReference>
<dbReference type="InterPro" id="IPR029023">
    <property type="entry name" value="Tensin_phosphatase"/>
</dbReference>
<evidence type="ECO:0000256" key="1">
    <source>
        <dbReference type="ARBA" id="ARBA00007881"/>
    </source>
</evidence>
<dbReference type="PROSITE" id="PS00383">
    <property type="entry name" value="TYR_PHOSPHATASE_1"/>
    <property type="match status" value="1"/>
</dbReference>
<dbReference type="PROSITE" id="PS51182">
    <property type="entry name" value="C2_TENSIN"/>
    <property type="match status" value="1"/>
</dbReference>
<evidence type="ECO:0008006" key="10">
    <source>
        <dbReference type="Google" id="ProtNLM"/>
    </source>
</evidence>
<dbReference type="Pfam" id="PF10409">
    <property type="entry name" value="PTEN_C2"/>
    <property type="match status" value="1"/>
</dbReference>
<evidence type="ECO:0000259" key="7">
    <source>
        <dbReference type="PROSITE" id="PS51181"/>
    </source>
</evidence>
<keyword evidence="2" id="KW-0378">Hydrolase</keyword>
<dbReference type="EMBL" id="GIBP01002725">
    <property type="protein sequence ID" value="NDV31694.1"/>
    <property type="molecule type" value="Transcribed_RNA"/>
</dbReference>
<dbReference type="PROSITE" id="PS50056">
    <property type="entry name" value="TYR_PHOSPHATASE_2"/>
    <property type="match status" value="1"/>
</dbReference>
<dbReference type="InterPro" id="IPR014020">
    <property type="entry name" value="Tensin_C2-dom"/>
</dbReference>
<evidence type="ECO:0000256" key="2">
    <source>
        <dbReference type="ARBA" id="ARBA00022801"/>
    </source>
</evidence>
<dbReference type="SUPFAM" id="SSF49562">
    <property type="entry name" value="C2 domain (Calcium/lipid-binding domain, CaLB)"/>
    <property type="match status" value="1"/>
</dbReference>
<keyword evidence="3" id="KW-0904">Protein phosphatase</keyword>
<dbReference type="InterPro" id="IPR000387">
    <property type="entry name" value="Tyr_Pase_dom"/>
</dbReference>
<sequence>MVSLNKKRFKNDKYDLDLAYITDRIIAMGFPSSGVEKIYRNNIDDIRGFLNEYHPNTHKVYNLCLERSYPHKFFYKMNYNFPFEDHNVPTLEMIRDFTEDAKNWLDENETNVVAIHCKAGKGRTGLMICSLLISKYVDKITSDQALSFYAERRTNDNKGVTIPSQRRFVKYYGHLANSKDWNLDSKKRLTHIILENPPSPITPTFKIFKLNDGHNIEIFDWTKKNNGIIKRHKDTSHIVFDLDDFEVNRETKVIFYNFEGGKPLFYFWFHTYFMLNEFKLFKHELDKLKEKEHTFPTAFSVQLRFSPIKVATTSQVFISTPQPIPQLPFTTARGSRDLKAEGDLGKIGLRRSLQPPAEQKKYLSSSQGTTPRDNNPTDPIPVLSLSSSNPPTAVHNSQGSESPPRDNNPMSNSTPPDSPDNPTPPNPTDTPQDTSPENQPKALL</sequence>
<feature type="domain" description="C2 tensin-type" evidence="8">
    <location>
        <begin position="184"/>
        <end position="308"/>
    </location>
</feature>
<name>A0A6B2L3Y8_9EUKA</name>
<feature type="compositionally biased region" description="Polar residues" evidence="5">
    <location>
        <begin position="362"/>
        <end position="377"/>
    </location>
</feature>
<feature type="compositionally biased region" description="Basic and acidic residues" evidence="5">
    <location>
        <begin position="334"/>
        <end position="344"/>
    </location>
</feature>
<dbReference type="AlphaFoldDB" id="A0A6B2L3Y8"/>
<organism evidence="9">
    <name type="scientific">Arcella intermedia</name>
    <dbReference type="NCBI Taxonomy" id="1963864"/>
    <lineage>
        <taxon>Eukaryota</taxon>
        <taxon>Amoebozoa</taxon>
        <taxon>Tubulinea</taxon>
        <taxon>Elardia</taxon>
        <taxon>Arcellinida</taxon>
        <taxon>Sphaerothecina</taxon>
        <taxon>Arcellidae</taxon>
        <taxon>Arcella</taxon>
    </lineage>
</organism>
<dbReference type="CDD" id="cd14509">
    <property type="entry name" value="PTP_PTEN"/>
    <property type="match status" value="1"/>
</dbReference>
<evidence type="ECO:0000256" key="3">
    <source>
        <dbReference type="ARBA" id="ARBA00022912"/>
    </source>
</evidence>
<dbReference type="SUPFAM" id="SSF52799">
    <property type="entry name" value="(Phosphotyrosine protein) phosphatases II"/>
    <property type="match status" value="1"/>
</dbReference>
<dbReference type="GO" id="GO:0005829">
    <property type="term" value="C:cytosol"/>
    <property type="evidence" value="ECO:0007669"/>
    <property type="project" value="TreeGrafter"/>
</dbReference>
<feature type="compositionally biased region" description="Pro residues" evidence="5">
    <location>
        <begin position="416"/>
        <end position="428"/>
    </location>
</feature>
<dbReference type="Gene3D" id="3.90.190.10">
    <property type="entry name" value="Protein tyrosine phosphatase superfamily"/>
    <property type="match status" value="1"/>
</dbReference>
<accession>A0A6B2L3Y8</accession>
<dbReference type="GO" id="GO:0016314">
    <property type="term" value="F:phosphatidylinositol-3,4,5-trisphosphate 3-phosphatase activity"/>
    <property type="evidence" value="ECO:0007669"/>
    <property type="project" value="TreeGrafter"/>
</dbReference>
<feature type="compositionally biased region" description="Polar residues" evidence="5">
    <location>
        <begin position="384"/>
        <end position="401"/>
    </location>
</feature>
<dbReference type="InterPro" id="IPR035892">
    <property type="entry name" value="C2_domain_sf"/>
</dbReference>
<protein>
    <recommendedName>
        <fullName evidence="10">Phosphatidylinositol-3,4,5-trisphosphate 3-phosphatase</fullName>
    </recommendedName>
</protein>
<dbReference type="InterPro" id="IPR051281">
    <property type="entry name" value="Dual-spec_lipid-protein_phosph"/>
</dbReference>
<comment type="similarity">
    <text evidence="1">Belongs to the PTEN phosphatase protein family.</text>
</comment>
<proteinExistence type="inferred from homology"/>
<dbReference type="InterPro" id="IPR045101">
    <property type="entry name" value="PTP_PTEN"/>
</dbReference>
<evidence type="ECO:0000259" key="8">
    <source>
        <dbReference type="PROSITE" id="PS51182"/>
    </source>
</evidence>
<dbReference type="Gene3D" id="2.60.40.1110">
    <property type="match status" value="1"/>
</dbReference>
<dbReference type="Pfam" id="PF22785">
    <property type="entry name" value="Tc-R-P"/>
    <property type="match status" value="1"/>
</dbReference>
<feature type="domain" description="Phosphatase tensin-type" evidence="7">
    <location>
        <begin position="7"/>
        <end position="179"/>
    </location>
</feature>
<keyword evidence="4" id="KW-0443">Lipid metabolism</keyword>
<dbReference type="SMART" id="SM01326">
    <property type="entry name" value="PTEN_C2"/>
    <property type="match status" value="1"/>
</dbReference>
<evidence type="ECO:0000256" key="4">
    <source>
        <dbReference type="ARBA" id="ARBA00023098"/>
    </source>
</evidence>